<evidence type="ECO:0000256" key="1">
    <source>
        <dbReference type="ARBA" id="ARBA00004141"/>
    </source>
</evidence>
<dbReference type="Pfam" id="PF04193">
    <property type="entry name" value="PQ-loop"/>
    <property type="match status" value="1"/>
</dbReference>
<evidence type="ECO:0000256" key="2">
    <source>
        <dbReference type="ARBA" id="ARBA00022692"/>
    </source>
</evidence>
<keyword evidence="7" id="KW-1185">Reference proteome</keyword>
<dbReference type="EMBL" id="JAHZSV010000024">
    <property type="protein sequence ID" value="MBW8201149.1"/>
    <property type="molecule type" value="Genomic_DNA"/>
</dbReference>
<evidence type="ECO:0000256" key="3">
    <source>
        <dbReference type="ARBA" id="ARBA00022989"/>
    </source>
</evidence>
<accession>A0ABS7EU85</accession>
<feature type="transmembrane region" description="Helical" evidence="5">
    <location>
        <begin position="62"/>
        <end position="81"/>
    </location>
</feature>
<keyword evidence="4 5" id="KW-0472">Membrane</keyword>
<organism evidence="6 7">
    <name type="scientific">Flagellimonas abyssi</name>
    <dbReference type="NCBI Taxonomy" id="2864871"/>
    <lineage>
        <taxon>Bacteria</taxon>
        <taxon>Pseudomonadati</taxon>
        <taxon>Bacteroidota</taxon>
        <taxon>Flavobacteriia</taxon>
        <taxon>Flavobacteriales</taxon>
        <taxon>Flavobacteriaceae</taxon>
        <taxon>Flagellimonas</taxon>
    </lineage>
</organism>
<reference evidence="6 7" key="1">
    <citation type="submission" date="2021-08" db="EMBL/GenBank/DDBJ databases">
        <title>Muricauda profundi sp. nov., a marine bacterium isolated from deep seawater of the Mariana Trench.</title>
        <authorList>
            <person name="Wei Y."/>
        </authorList>
    </citation>
    <scope>NUCLEOTIDE SEQUENCE [LARGE SCALE GENOMIC DNA]</scope>
    <source>
        <strain evidence="6 7">W52</strain>
    </source>
</reference>
<comment type="subcellular location">
    <subcellularLocation>
        <location evidence="1">Membrane</location>
        <topology evidence="1">Multi-pass membrane protein</topology>
    </subcellularLocation>
</comment>
<proteinExistence type="predicted"/>
<feature type="transmembrane region" description="Helical" evidence="5">
    <location>
        <begin position="6"/>
        <end position="24"/>
    </location>
</feature>
<dbReference type="InterPro" id="IPR006603">
    <property type="entry name" value="PQ-loop_rpt"/>
</dbReference>
<dbReference type="Gene3D" id="1.20.1280.290">
    <property type="match status" value="1"/>
</dbReference>
<feature type="transmembrane region" description="Helical" evidence="5">
    <location>
        <begin position="36"/>
        <end position="56"/>
    </location>
</feature>
<sequence length="93" mass="10689">MEWVEIIGILAGFFTTIGAVPQIVKAYHSKSVGDVSVWMFFAILAGVILWTIYGLIQKDWPIIITNGISMLLNGTMIYFYYKFTEKSFTRKKR</sequence>
<evidence type="ECO:0000256" key="5">
    <source>
        <dbReference type="SAM" id="Phobius"/>
    </source>
</evidence>
<dbReference type="NCBIfam" id="NF037968">
    <property type="entry name" value="SemiSWEET_2"/>
    <property type="match status" value="1"/>
</dbReference>
<evidence type="ECO:0000313" key="6">
    <source>
        <dbReference type="EMBL" id="MBW8201149.1"/>
    </source>
</evidence>
<name>A0ABS7EU85_9FLAO</name>
<dbReference type="Proteomes" id="UP001196136">
    <property type="component" value="Unassembled WGS sequence"/>
</dbReference>
<gene>
    <name evidence="6" type="ORF">K1F36_15075</name>
</gene>
<keyword evidence="3 5" id="KW-1133">Transmembrane helix</keyword>
<evidence type="ECO:0000256" key="4">
    <source>
        <dbReference type="ARBA" id="ARBA00023136"/>
    </source>
</evidence>
<keyword evidence="2 5" id="KW-0812">Transmembrane</keyword>
<evidence type="ECO:0000313" key="7">
    <source>
        <dbReference type="Proteomes" id="UP001196136"/>
    </source>
</evidence>
<dbReference type="InterPro" id="IPR047662">
    <property type="entry name" value="SemiSWEET"/>
</dbReference>
<comment type="caution">
    <text evidence="6">The sequence shown here is derived from an EMBL/GenBank/DDBJ whole genome shotgun (WGS) entry which is preliminary data.</text>
</comment>
<dbReference type="RefSeq" id="WP_220114587.1">
    <property type="nucleotide sequence ID" value="NZ_JAHZSV010000024.1"/>
</dbReference>
<protein>
    <submittedName>
        <fullName evidence="6">SemiSWEET transporter</fullName>
    </submittedName>
</protein>